<dbReference type="InterPro" id="IPR028098">
    <property type="entry name" value="Glyco_trans_4-like_N"/>
</dbReference>
<proteinExistence type="predicted"/>
<sequence length="385" mass="43343">MRILFLSAASSVHTVKWVNALAMRGHEVHLIFNKGHEPKNGEIDRQVTLHQLKFQGIVAYYLNAKELKKITQRIKPEIINVHYASGYGTLARIAGIGPVLLSVWGSDVYDFPYESKLKNQILKKNVRYAKRLASTSNCMADKLREVMDDSSLEVTITPFGIDLELFNPERFEKQKDKIVIGNVKALKAKYGILEFIDAVAMLLDMLKEAGEKDIAEKIQVEIYGDGEQKKLILQKIMLNGLEDVVLIKGKIPNNEVPNALSHFAIFCATSMYESESFGVAVVEAMAMKLPVVVTDVAGFKEVVVDGETGVIVNRQKISEIAGALKHLVLDEKERERLGENGRKRVEKLYNWKKNVDVMELLYNKLKQESKAVIGGKNERTIIEKD</sequence>
<evidence type="ECO:0000259" key="1">
    <source>
        <dbReference type="Pfam" id="PF00534"/>
    </source>
</evidence>
<dbReference type="EMBL" id="JAJCIS010000010">
    <property type="protein sequence ID" value="MCB7388357.1"/>
    <property type="molecule type" value="Genomic_DNA"/>
</dbReference>
<name>A0ABS8DIV6_9FIRM</name>
<evidence type="ECO:0000313" key="4">
    <source>
        <dbReference type="Proteomes" id="UP001299546"/>
    </source>
</evidence>
<dbReference type="Proteomes" id="UP001299546">
    <property type="component" value="Unassembled WGS sequence"/>
</dbReference>
<accession>A0ABS8DIV6</accession>
<dbReference type="PANTHER" id="PTHR12526">
    <property type="entry name" value="GLYCOSYLTRANSFERASE"/>
    <property type="match status" value="1"/>
</dbReference>
<evidence type="ECO:0000259" key="2">
    <source>
        <dbReference type="Pfam" id="PF13477"/>
    </source>
</evidence>
<dbReference type="SUPFAM" id="SSF53756">
    <property type="entry name" value="UDP-Glycosyltransferase/glycogen phosphorylase"/>
    <property type="match status" value="1"/>
</dbReference>
<feature type="domain" description="Glycosyl transferase family 1" evidence="1">
    <location>
        <begin position="169"/>
        <end position="344"/>
    </location>
</feature>
<protein>
    <submittedName>
        <fullName evidence="3">Glycosyltransferase</fullName>
        <ecNumber evidence="3">2.4.-.-</ecNumber>
    </submittedName>
</protein>
<keyword evidence="4" id="KW-1185">Reference proteome</keyword>
<keyword evidence="3" id="KW-0328">Glycosyltransferase</keyword>
<organism evidence="3 4">
    <name type="scientific">Bariatricus massiliensis</name>
    <dbReference type="NCBI Taxonomy" id="1745713"/>
    <lineage>
        <taxon>Bacteria</taxon>
        <taxon>Bacillati</taxon>
        <taxon>Bacillota</taxon>
        <taxon>Clostridia</taxon>
        <taxon>Lachnospirales</taxon>
        <taxon>Lachnospiraceae</taxon>
        <taxon>Bariatricus</taxon>
    </lineage>
</organism>
<dbReference type="Gene3D" id="3.40.50.2000">
    <property type="entry name" value="Glycogen Phosphorylase B"/>
    <property type="match status" value="2"/>
</dbReference>
<feature type="domain" description="Glycosyltransferase subfamily 4-like N-terminal" evidence="2">
    <location>
        <begin position="2"/>
        <end position="136"/>
    </location>
</feature>
<reference evidence="3 4" key="1">
    <citation type="submission" date="2021-10" db="EMBL/GenBank/DDBJ databases">
        <title>Collection of gut derived symbiotic bacterial strains cultured from healthy donors.</title>
        <authorList>
            <person name="Lin H."/>
            <person name="Littmann E."/>
            <person name="Kohout C."/>
            <person name="Pamer E.G."/>
        </authorList>
    </citation>
    <scope>NUCLEOTIDE SEQUENCE [LARGE SCALE GENOMIC DNA]</scope>
    <source>
        <strain evidence="3 4">DFI.1.165</strain>
    </source>
</reference>
<evidence type="ECO:0000313" key="3">
    <source>
        <dbReference type="EMBL" id="MCB7388357.1"/>
    </source>
</evidence>
<dbReference type="InterPro" id="IPR001296">
    <property type="entry name" value="Glyco_trans_1"/>
</dbReference>
<dbReference type="GO" id="GO:0016757">
    <property type="term" value="F:glycosyltransferase activity"/>
    <property type="evidence" value="ECO:0007669"/>
    <property type="project" value="UniProtKB-KW"/>
</dbReference>
<dbReference type="Pfam" id="PF13477">
    <property type="entry name" value="Glyco_trans_4_2"/>
    <property type="match status" value="1"/>
</dbReference>
<keyword evidence="3" id="KW-0808">Transferase</keyword>
<dbReference type="EC" id="2.4.-.-" evidence="3"/>
<dbReference type="RefSeq" id="WP_066731342.1">
    <property type="nucleotide sequence ID" value="NZ_JAJCIQ010000010.1"/>
</dbReference>
<comment type="caution">
    <text evidence="3">The sequence shown here is derived from an EMBL/GenBank/DDBJ whole genome shotgun (WGS) entry which is preliminary data.</text>
</comment>
<dbReference type="Pfam" id="PF00534">
    <property type="entry name" value="Glycos_transf_1"/>
    <property type="match status" value="1"/>
</dbReference>
<dbReference type="PANTHER" id="PTHR12526:SF638">
    <property type="entry name" value="SPORE COAT PROTEIN SA"/>
    <property type="match status" value="1"/>
</dbReference>
<gene>
    <name evidence="3" type="ORF">LIZ65_13800</name>
</gene>